<proteinExistence type="predicted"/>
<feature type="domain" description="DUF6891" evidence="1">
    <location>
        <begin position="15"/>
        <end position="195"/>
    </location>
</feature>
<dbReference type="Pfam" id="PF21831">
    <property type="entry name" value="DUF6891"/>
    <property type="match status" value="1"/>
</dbReference>
<evidence type="ECO:0000313" key="3">
    <source>
        <dbReference type="Proteomes" id="UP000540568"/>
    </source>
</evidence>
<dbReference type="Proteomes" id="UP000540568">
    <property type="component" value="Unassembled WGS sequence"/>
</dbReference>
<dbReference type="EMBL" id="JACGWV010000002">
    <property type="protein sequence ID" value="MBA8809900.1"/>
    <property type="molecule type" value="Genomic_DNA"/>
</dbReference>
<dbReference type="InterPro" id="IPR054186">
    <property type="entry name" value="DUF6891"/>
</dbReference>
<evidence type="ECO:0000259" key="1">
    <source>
        <dbReference type="Pfam" id="PF21831"/>
    </source>
</evidence>
<evidence type="ECO:0000313" key="2">
    <source>
        <dbReference type="EMBL" id="MBA8809900.1"/>
    </source>
</evidence>
<organism evidence="2 3">
    <name type="scientific">Promicromonospora sukumoe</name>
    <dbReference type="NCBI Taxonomy" id="88382"/>
    <lineage>
        <taxon>Bacteria</taxon>
        <taxon>Bacillati</taxon>
        <taxon>Actinomycetota</taxon>
        <taxon>Actinomycetes</taxon>
        <taxon>Micrococcales</taxon>
        <taxon>Promicromonosporaceae</taxon>
        <taxon>Promicromonospora</taxon>
    </lineage>
</organism>
<name>A0A7W3JBP2_9MICO</name>
<accession>A0A7W3JBP2</accession>
<dbReference type="AlphaFoldDB" id="A0A7W3JBP2"/>
<reference evidence="2 3" key="1">
    <citation type="submission" date="2020-07" db="EMBL/GenBank/DDBJ databases">
        <title>Sequencing the genomes of 1000 actinobacteria strains.</title>
        <authorList>
            <person name="Klenk H.-P."/>
        </authorList>
    </citation>
    <scope>NUCLEOTIDE SEQUENCE [LARGE SCALE GENOMIC DNA]</scope>
    <source>
        <strain evidence="2 3">DSM 44121</strain>
    </source>
</reference>
<protein>
    <recommendedName>
        <fullName evidence="1">DUF6891 domain-containing protein</fullName>
    </recommendedName>
</protein>
<comment type="caution">
    <text evidence="2">The sequence shown here is derived from an EMBL/GenBank/DDBJ whole genome shotgun (WGS) entry which is preliminary data.</text>
</comment>
<sequence>MTEMNVAPPSDGDQLRYVRQQVRAMVRAGFTPFDRVLQAADEMLESDAGKSLRAAAGEAARQEWQARVVEQASWADEGSYPALATAFADLESLGVVARMSFACCNTCGATEIHDEADPNGPEPLGYTFFHSQEADRLGDTPGDLFLSFGGFDETPAAVIGDIVATTVARHGFDVDWAGDAGAKVQVRVPDWRKRLPGDVPLAVPARLRVLPERGAPSLDPTPYDLLVHLHEVRRGRQQFVVVEDTTNGYRFAQSALDDDGQAFVVEHRESPDGPIHRAICPDLALAHKVLIGWCTGENGWRDLTGWTQIEL</sequence>
<gene>
    <name evidence="2" type="ORF">FHX71_003876</name>
</gene>
<keyword evidence="3" id="KW-1185">Reference proteome</keyword>